<keyword evidence="15" id="KW-0496">Mitochondrion</keyword>
<dbReference type="GO" id="GO:0010230">
    <property type="term" value="P:alternative respiration"/>
    <property type="evidence" value="ECO:0007669"/>
    <property type="project" value="TreeGrafter"/>
</dbReference>
<evidence type="ECO:0000256" key="3">
    <source>
        <dbReference type="ARBA" id="ARBA00008388"/>
    </source>
</evidence>
<keyword evidence="11 19" id="KW-0249">Electron transport</keyword>
<evidence type="ECO:0000256" key="18">
    <source>
        <dbReference type="PIRSR" id="PIRSR005229-1"/>
    </source>
</evidence>
<feature type="transmembrane region" description="Helical" evidence="21">
    <location>
        <begin position="213"/>
        <end position="235"/>
    </location>
</feature>
<feature type="binding site" evidence="18">
    <location>
        <position position="197"/>
    </location>
    <ligand>
        <name>Fe cation</name>
        <dbReference type="ChEBI" id="CHEBI:24875"/>
        <label>1</label>
    </ligand>
</feature>
<accession>A0A9W6EZT7</accession>
<dbReference type="EMBL" id="BRXU01000004">
    <property type="protein sequence ID" value="GLC51403.1"/>
    <property type="molecule type" value="Genomic_DNA"/>
</dbReference>
<evidence type="ECO:0000256" key="21">
    <source>
        <dbReference type="SAM" id="Phobius"/>
    </source>
</evidence>
<dbReference type="Gene3D" id="1.20.1260.140">
    <property type="entry name" value="Alternative oxidase"/>
    <property type="match status" value="1"/>
</dbReference>
<dbReference type="CDD" id="cd01053">
    <property type="entry name" value="AOX"/>
    <property type="match status" value="1"/>
</dbReference>
<evidence type="ECO:0000256" key="16">
    <source>
        <dbReference type="ARBA" id="ARBA00023136"/>
    </source>
</evidence>
<evidence type="ECO:0000256" key="19">
    <source>
        <dbReference type="RuleBase" id="RU003779"/>
    </source>
</evidence>
<evidence type="ECO:0000256" key="13">
    <source>
        <dbReference type="ARBA" id="ARBA00023002"/>
    </source>
</evidence>
<evidence type="ECO:0000313" key="23">
    <source>
        <dbReference type="Proteomes" id="UP001165080"/>
    </source>
</evidence>
<keyword evidence="16 19" id="KW-0472">Membrane</keyword>
<comment type="catalytic activity">
    <reaction evidence="1 19">
        <text>2 a ubiquinol + O2 = 2 a ubiquinone + 2 H2O</text>
        <dbReference type="Rhea" id="RHEA:30255"/>
        <dbReference type="Rhea" id="RHEA-COMP:9565"/>
        <dbReference type="Rhea" id="RHEA-COMP:9566"/>
        <dbReference type="ChEBI" id="CHEBI:15377"/>
        <dbReference type="ChEBI" id="CHEBI:15379"/>
        <dbReference type="ChEBI" id="CHEBI:16389"/>
        <dbReference type="ChEBI" id="CHEBI:17976"/>
        <dbReference type="EC" id="1.10.3.11"/>
    </reaction>
</comment>
<evidence type="ECO:0000256" key="6">
    <source>
        <dbReference type="ARBA" id="ARBA00022660"/>
    </source>
</evidence>
<dbReference type="PANTHER" id="PTHR31803:SF3">
    <property type="entry name" value="ALTERNATIVE OXIDASE"/>
    <property type="match status" value="1"/>
</dbReference>
<keyword evidence="10" id="KW-0809">Transit peptide</keyword>
<feature type="compositionally biased region" description="Polar residues" evidence="20">
    <location>
        <begin position="58"/>
        <end position="67"/>
    </location>
</feature>
<comment type="subunit">
    <text evidence="4">Homodimer; disulfide-linked.</text>
</comment>
<keyword evidence="5" id="KW-0813">Transport</keyword>
<dbReference type="GO" id="GO:0098803">
    <property type="term" value="C:respiratory chain complex"/>
    <property type="evidence" value="ECO:0007669"/>
    <property type="project" value="UniProtKB-UniRule"/>
</dbReference>
<keyword evidence="8 18" id="KW-0479">Metal-binding</keyword>
<feature type="binding site" evidence="18">
    <location>
        <position position="158"/>
    </location>
    <ligand>
        <name>Fe cation</name>
        <dbReference type="ChEBI" id="CHEBI:24875"/>
        <label>1</label>
    </ligand>
</feature>
<keyword evidence="12 21" id="KW-1133">Transmembrane helix</keyword>
<dbReference type="InterPro" id="IPR002680">
    <property type="entry name" value="AOX"/>
</dbReference>
<dbReference type="InterPro" id="IPR038659">
    <property type="entry name" value="AOX_sf"/>
</dbReference>
<dbReference type="GO" id="GO:0009916">
    <property type="term" value="F:alternative oxidase activity"/>
    <property type="evidence" value="ECO:0007669"/>
    <property type="project" value="UniProtKB-UniRule"/>
</dbReference>
<keyword evidence="23" id="KW-1185">Reference proteome</keyword>
<evidence type="ECO:0000256" key="9">
    <source>
        <dbReference type="ARBA" id="ARBA00022792"/>
    </source>
</evidence>
<sequence>MALAAQLPQSCIYGGLRLMSAFGGAARQPSDKLGHVIDCGSATRTEGLRNSFSTVAMPSAETPQCQNSTSSSASSQHIAPHPGLKPKLSADSFEAHGHPNYSNVYLEGVRPTHLQPEKLYQHVGLHAIQAARWIFDRATGYGPNMTEAKWLQRMIFLETVAGVPGMVAGMLRHLKSLRTMQRDHGWIHTLLEEAENERMHLLAFFELRKPGPLFRAAVIGAQGVFFNAYFLAYLLSPRTCHAFIGFLEEEAVKTYTHALEEIDAGRLWVDKPAPPIAMQYWGLPPGATMRDLILAVRADEACHAHVNHTLSKLKPDEANPFAMGASQLP</sequence>
<evidence type="ECO:0000256" key="20">
    <source>
        <dbReference type="SAM" id="MobiDB-lite"/>
    </source>
</evidence>
<feature type="binding site" evidence="18">
    <location>
        <position position="300"/>
    </location>
    <ligand>
        <name>Fe cation</name>
        <dbReference type="ChEBI" id="CHEBI:24875"/>
        <label>2</label>
    </ligand>
</feature>
<keyword evidence="13 19" id="KW-0560">Oxidoreductase</keyword>
<feature type="binding site" evidence="18">
    <location>
        <position position="197"/>
    </location>
    <ligand>
        <name>Fe cation</name>
        <dbReference type="ChEBI" id="CHEBI:24875"/>
        <label>2</label>
    </ligand>
</feature>
<comment type="function">
    <text evidence="17">Catalyzes cyanide-resistant oxygen consumption. May increase respiration when the cytochrome respiratory pathway is restricted, or in response to low temperatures.</text>
</comment>
<dbReference type="EC" id="1.10.3.11" evidence="19"/>
<evidence type="ECO:0000256" key="1">
    <source>
        <dbReference type="ARBA" id="ARBA00001192"/>
    </source>
</evidence>
<feature type="binding site" evidence="18">
    <location>
        <position position="248"/>
    </location>
    <ligand>
        <name>Fe cation</name>
        <dbReference type="ChEBI" id="CHEBI:24875"/>
        <label>2</label>
    </ligand>
</feature>
<evidence type="ECO:0000256" key="2">
    <source>
        <dbReference type="ARBA" id="ARBA00004273"/>
    </source>
</evidence>
<dbReference type="GO" id="GO:0046872">
    <property type="term" value="F:metal ion binding"/>
    <property type="evidence" value="ECO:0007669"/>
    <property type="project" value="UniProtKB-UniRule"/>
</dbReference>
<keyword evidence="6 19" id="KW-0679">Respiratory chain</keyword>
<name>A0A9W6EZT7_9CHLO</name>
<evidence type="ECO:0000256" key="11">
    <source>
        <dbReference type="ARBA" id="ARBA00022982"/>
    </source>
</evidence>
<comment type="cofactor">
    <cofactor evidence="18 19">
        <name>Fe cation</name>
        <dbReference type="ChEBI" id="CHEBI:24875"/>
    </cofactor>
    <text evidence="18 19">Binds 2 iron ions per subunit.</text>
</comment>
<dbReference type="FunFam" id="1.20.1260.140:FF:000002">
    <property type="entry name" value="Alternative oxidase"/>
    <property type="match status" value="1"/>
</dbReference>
<comment type="caution">
    <text evidence="22">The sequence shown here is derived from an EMBL/GenBank/DDBJ whole genome shotgun (WGS) entry which is preliminary data.</text>
</comment>
<feature type="binding site" evidence="18">
    <location>
        <position position="300"/>
    </location>
    <ligand>
        <name>Fe cation</name>
        <dbReference type="ChEBI" id="CHEBI:24875"/>
        <label>1</label>
    </ligand>
</feature>
<dbReference type="Pfam" id="PF01786">
    <property type="entry name" value="AOX"/>
    <property type="match status" value="1"/>
</dbReference>
<evidence type="ECO:0000256" key="17">
    <source>
        <dbReference type="ARBA" id="ARBA00025285"/>
    </source>
</evidence>
<reference evidence="22 23" key="1">
    <citation type="journal article" date="2023" name="Commun. Biol.">
        <title>Reorganization of the ancestral sex-determining regions during the evolution of trioecy in Pleodorina starrii.</title>
        <authorList>
            <person name="Takahashi K."/>
            <person name="Suzuki S."/>
            <person name="Kawai-Toyooka H."/>
            <person name="Yamamoto K."/>
            <person name="Hamaji T."/>
            <person name="Ootsuki R."/>
            <person name="Yamaguchi H."/>
            <person name="Kawachi M."/>
            <person name="Higashiyama T."/>
            <person name="Nozaki H."/>
        </authorList>
    </citation>
    <scope>NUCLEOTIDE SEQUENCE [LARGE SCALE GENOMIC DNA]</scope>
    <source>
        <strain evidence="22 23">NIES-4479</strain>
    </source>
</reference>
<dbReference type="PANTHER" id="PTHR31803">
    <property type="entry name" value="ALTERNATIVE OXIDASE"/>
    <property type="match status" value="1"/>
</dbReference>
<proteinExistence type="inferred from homology"/>
<keyword evidence="9" id="KW-0999">Mitochondrion inner membrane</keyword>
<evidence type="ECO:0000256" key="4">
    <source>
        <dbReference type="ARBA" id="ARBA00011748"/>
    </source>
</evidence>
<dbReference type="OrthoDB" id="16906at2759"/>
<feature type="binding site" evidence="18">
    <location>
        <position position="303"/>
    </location>
    <ligand>
        <name>Fe cation</name>
        <dbReference type="ChEBI" id="CHEBI:24875"/>
        <label>2</label>
    </ligand>
</feature>
<protein>
    <recommendedName>
        <fullName evidence="19">Ubiquinol oxidase</fullName>
        <ecNumber evidence="19">1.10.3.11</ecNumber>
    </recommendedName>
</protein>
<feature type="region of interest" description="Disordered" evidence="20">
    <location>
        <begin position="58"/>
        <end position="87"/>
    </location>
</feature>
<comment type="similarity">
    <text evidence="3 19">Belongs to the alternative oxidase family.</text>
</comment>
<evidence type="ECO:0000256" key="10">
    <source>
        <dbReference type="ARBA" id="ARBA00022946"/>
    </source>
</evidence>
<evidence type="ECO:0000256" key="8">
    <source>
        <dbReference type="ARBA" id="ARBA00022723"/>
    </source>
</evidence>
<evidence type="ECO:0000313" key="22">
    <source>
        <dbReference type="EMBL" id="GLC51403.1"/>
    </source>
</evidence>
<dbReference type="GO" id="GO:0102721">
    <property type="term" value="F:ubiquinol:oxygen oxidoreductase activity"/>
    <property type="evidence" value="ECO:0007669"/>
    <property type="project" value="UniProtKB-EC"/>
</dbReference>
<dbReference type="GO" id="GO:0005743">
    <property type="term" value="C:mitochondrial inner membrane"/>
    <property type="evidence" value="ECO:0007669"/>
    <property type="project" value="UniProtKB-SubCell"/>
</dbReference>
<dbReference type="AlphaFoldDB" id="A0A9W6EZT7"/>
<keyword evidence="7 19" id="KW-0812">Transmembrane</keyword>
<comment type="subcellular location">
    <subcellularLocation>
        <location evidence="2">Mitochondrion inner membrane</location>
    </subcellularLocation>
</comment>
<gene>
    <name evidence="22" type="primary">PLEST004696</name>
    <name evidence="22" type="ORF">PLESTB_000498400</name>
</gene>
<dbReference type="GO" id="GO:0106292">
    <property type="term" value="F:superoxide-generating NADPH oxidase activity"/>
    <property type="evidence" value="ECO:0007669"/>
    <property type="project" value="UniProtKB-ARBA"/>
</dbReference>
<dbReference type="Proteomes" id="UP001165080">
    <property type="component" value="Unassembled WGS sequence"/>
</dbReference>
<evidence type="ECO:0000256" key="15">
    <source>
        <dbReference type="ARBA" id="ARBA00023128"/>
    </source>
</evidence>
<dbReference type="PIRSF" id="PIRSF005229">
    <property type="entry name" value="AOX"/>
    <property type="match status" value="1"/>
</dbReference>
<evidence type="ECO:0000256" key="14">
    <source>
        <dbReference type="ARBA" id="ARBA00023004"/>
    </source>
</evidence>
<feature type="binding site" evidence="18">
    <location>
        <position position="200"/>
    </location>
    <ligand>
        <name>Fe cation</name>
        <dbReference type="ChEBI" id="CHEBI:24875"/>
        <label>1</label>
    </ligand>
</feature>
<keyword evidence="14 18" id="KW-0408">Iron</keyword>
<evidence type="ECO:0000256" key="5">
    <source>
        <dbReference type="ARBA" id="ARBA00022448"/>
    </source>
</evidence>
<evidence type="ECO:0000256" key="12">
    <source>
        <dbReference type="ARBA" id="ARBA00022989"/>
    </source>
</evidence>
<evidence type="ECO:0000256" key="7">
    <source>
        <dbReference type="ARBA" id="ARBA00022692"/>
    </source>
</evidence>
<organism evidence="22 23">
    <name type="scientific">Pleodorina starrii</name>
    <dbReference type="NCBI Taxonomy" id="330485"/>
    <lineage>
        <taxon>Eukaryota</taxon>
        <taxon>Viridiplantae</taxon>
        <taxon>Chlorophyta</taxon>
        <taxon>core chlorophytes</taxon>
        <taxon>Chlorophyceae</taxon>
        <taxon>CS clade</taxon>
        <taxon>Chlamydomonadales</taxon>
        <taxon>Volvocaceae</taxon>
        <taxon>Pleodorina</taxon>
    </lineage>
</organism>